<reference evidence="9 10" key="1">
    <citation type="journal article" date="2023" name="Elife">
        <title>Identification of key yeast species and microbe-microbe interactions impacting larval growth of Drosophila in the wild.</title>
        <authorList>
            <person name="Mure A."/>
            <person name="Sugiura Y."/>
            <person name="Maeda R."/>
            <person name="Honda K."/>
            <person name="Sakurai N."/>
            <person name="Takahashi Y."/>
            <person name="Watada M."/>
            <person name="Katoh T."/>
            <person name="Gotoh A."/>
            <person name="Gotoh Y."/>
            <person name="Taniguchi I."/>
            <person name="Nakamura K."/>
            <person name="Hayashi T."/>
            <person name="Katayama T."/>
            <person name="Uemura T."/>
            <person name="Hattori Y."/>
        </authorList>
    </citation>
    <scope>NUCLEOTIDE SEQUENCE [LARGE SCALE GENOMIC DNA]</scope>
    <source>
        <strain evidence="9 10">KH-74</strain>
    </source>
</reference>
<name>A0AAV5RYD4_MAUHU</name>
<comment type="pathway">
    <text evidence="6">tRNA modification; N(7)-methylguanine-tRNA biosynthesis.</text>
</comment>
<evidence type="ECO:0000256" key="7">
    <source>
        <dbReference type="PROSITE-ProRule" id="PRU00221"/>
    </source>
</evidence>
<dbReference type="PANTHER" id="PTHR16288:SF0">
    <property type="entry name" value="TRNA (GUANINE-N(7)-)-METHYLTRANSFERASE NON-CATALYTIC SUBUNIT WDR4"/>
    <property type="match status" value="1"/>
</dbReference>
<dbReference type="PANTHER" id="PTHR16288">
    <property type="entry name" value="WD40 REPEAT PROTEIN 4"/>
    <property type="match status" value="1"/>
</dbReference>
<keyword evidence="3 6" id="KW-0819">tRNA processing</keyword>
<dbReference type="InterPro" id="IPR028884">
    <property type="entry name" value="Trm82"/>
</dbReference>
<keyword evidence="2 6" id="KW-0853">WD repeat</keyword>
<evidence type="ECO:0000256" key="5">
    <source>
        <dbReference type="ARBA" id="ARBA00023242"/>
    </source>
</evidence>
<keyword evidence="5 6" id="KW-0539">Nucleus</keyword>
<protein>
    <submittedName>
        <fullName evidence="9">Trm82 protein</fullName>
    </submittedName>
</protein>
<accession>A0AAV5RYD4</accession>
<comment type="function">
    <text evidence="6">Required for the formation of N(7)-methylguanine at position 46 (m7G46) in tRNA. In the complex, it is required to stabilize and induce conformational changes of the catalytic subunit.</text>
</comment>
<dbReference type="InterPro" id="IPR015943">
    <property type="entry name" value="WD40/YVTN_repeat-like_dom_sf"/>
</dbReference>
<comment type="caution">
    <text evidence="9">The sequence shown here is derived from an EMBL/GenBank/DDBJ whole genome shotgun (WGS) entry which is preliminary data.</text>
</comment>
<evidence type="ECO:0000256" key="1">
    <source>
        <dbReference type="ARBA" id="ARBA00004123"/>
    </source>
</evidence>
<evidence type="ECO:0000256" key="3">
    <source>
        <dbReference type="ARBA" id="ARBA00022694"/>
    </source>
</evidence>
<sequence>MGTEATSRVCSGPLENVAIPVQHTITTMAFIHPIQALATIGNDSIIFTVVKNVIMAFQQQSSGEYKQIGEWADTYDRSDSIKEKVSKEQERQIQENIKKQKDNEGNSVPKKVSQAKVPVPGPGAPRIYSCIRNLIVTKNGGKLISCADSDKSVLIFKIDLSNKTNCLELLKRQPFPKRPNAITISDDESTVIMADKFGDVYSIPIEGEPITNINEELDPILGHVSMLTDVLFKTDSKGKRFLITTDRDEHIKVSHFPQSFIVDKWLFGHKEFVSSVCSPAWKSNFLFSAGGDDSVYLWDWEAGKKLAEFNYSEAVKPYLGDNHLAPSRFQNENNDVIEYAVSKIVAFSTAPYVAFFVEATKVLFILKVDSEKETFTLSKTIDLPYNVISLESVQGDELVVSLDNRDSGNNDFVKFIKYDAANDDFTVDDAKSKAVDTCLKQFSNSEKLVVESADVYPLYSITTLKKHGEHYS</sequence>
<dbReference type="GO" id="GO:0005829">
    <property type="term" value="C:cytosol"/>
    <property type="evidence" value="ECO:0007669"/>
    <property type="project" value="TreeGrafter"/>
</dbReference>
<keyword evidence="10" id="KW-1185">Reference proteome</keyword>
<proteinExistence type="inferred from homology"/>
<gene>
    <name evidence="9" type="ORF">DAKH74_022340</name>
</gene>
<dbReference type="InterPro" id="IPR001680">
    <property type="entry name" value="WD40_rpt"/>
</dbReference>
<keyword evidence="4 6" id="KW-0677">Repeat</keyword>
<dbReference type="GO" id="GO:0043527">
    <property type="term" value="C:tRNA methyltransferase complex"/>
    <property type="evidence" value="ECO:0007669"/>
    <property type="project" value="TreeGrafter"/>
</dbReference>
<dbReference type="SMART" id="SM00320">
    <property type="entry name" value="WD40"/>
    <property type="match status" value="3"/>
</dbReference>
<dbReference type="SUPFAM" id="SSF50978">
    <property type="entry name" value="WD40 repeat-like"/>
    <property type="match status" value="1"/>
</dbReference>
<dbReference type="EMBL" id="BTGD01000005">
    <property type="protein sequence ID" value="GMM55618.1"/>
    <property type="molecule type" value="Genomic_DNA"/>
</dbReference>
<dbReference type="Gene3D" id="2.130.10.10">
    <property type="entry name" value="YVTN repeat-like/Quinoprotein amine dehydrogenase"/>
    <property type="match status" value="1"/>
</dbReference>
<evidence type="ECO:0000256" key="6">
    <source>
        <dbReference type="HAMAP-Rule" id="MF_03056"/>
    </source>
</evidence>
<dbReference type="GO" id="GO:0106004">
    <property type="term" value="P:tRNA (guanine-N7)-methylation"/>
    <property type="evidence" value="ECO:0007669"/>
    <property type="project" value="UniProtKB-UniRule"/>
</dbReference>
<dbReference type="GO" id="GO:0005634">
    <property type="term" value="C:nucleus"/>
    <property type="evidence" value="ECO:0007669"/>
    <property type="project" value="UniProtKB-SubCell"/>
</dbReference>
<evidence type="ECO:0000256" key="4">
    <source>
        <dbReference type="ARBA" id="ARBA00022737"/>
    </source>
</evidence>
<organism evidence="9 10">
    <name type="scientific">Maudiozyma humilis</name>
    <name type="common">Sour dough yeast</name>
    <name type="synonym">Kazachstania humilis</name>
    <dbReference type="NCBI Taxonomy" id="51915"/>
    <lineage>
        <taxon>Eukaryota</taxon>
        <taxon>Fungi</taxon>
        <taxon>Dikarya</taxon>
        <taxon>Ascomycota</taxon>
        <taxon>Saccharomycotina</taxon>
        <taxon>Saccharomycetes</taxon>
        <taxon>Saccharomycetales</taxon>
        <taxon>Saccharomycetaceae</taxon>
        <taxon>Maudiozyma</taxon>
    </lineage>
</organism>
<dbReference type="Proteomes" id="UP001377567">
    <property type="component" value="Unassembled WGS sequence"/>
</dbReference>
<dbReference type="PROSITE" id="PS50082">
    <property type="entry name" value="WD_REPEATS_2"/>
    <property type="match status" value="1"/>
</dbReference>
<dbReference type="InterPro" id="IPR036322">
    <property type="entry name" value="WD40_repeat_dom_sf"/>
</dbReference>
<dbReference type="AlphaFoldDB" id="A0AAV5RYD4"/>
<feature type="region of interest" description="Disordered" evidence="8">
    <location>
        <begin position="96"/>
        <end position="116"/>
    </location>
</feature>
<feature type="repeat" description="WD" evidence="7">
    <location>
        <begin position="266"/>
        <end position="308"/>
    </location>
</feature>
<dbReference type="HAMAP" id="MF_03056">
    <property type="entry name" value="TRM82"/>
    <property type="match status" value="1"/>
</dbReference>
<evidence type="ECO:0000256" key="8">
    <source>
        <dbReference type="SAM" id="MobiDB-lite"/>
    </source>
</evidence>
<comment type="subcellular location">
    <subcellularLocation>
        <location evidence="1 6">Nucleus</location>
    </subcellularLocation>
</comment>
<evidence type="ECO:0000313" key="10">
    <source>
        <dbReference type="Proteomes" id="UP001377567"/>
    </source>
</evidence>
<evidence type="ECO:0000313" key="9">
    <source>
        <dbReference type="EMBL" id="GMM55618.1"/>
    </source>
</evidence>
<evidence type="ECO:0000256" key="2">
    <source>
        <dbReference type="ARBA" id="ARBA00022574"/>
    </source>
</evidence>
<comment type="similarity">
    <text evidence="6">Belongs to the WD repeat TRM82 family.</text>
</comment>